<dbReference type="FunFam" id="1.25.10.10:FF:001136">
    <property type="entry name" value="Beta-catenin-like protein 1"/>
    <property type="match status" value="1"/>
</dbReference>
<evidence type="ECO:0000256" key="9">
    <source>
        <dbReference type="ARBA" id="ARBA00083862"/>
    </source>
</evidence>
<name>A0A2J7RHH6_9NEOP</name>
<evidence type="ECO:0000256" key="5">
    <source>
        <dbReference type="ARBA" id="ARBA00023242"/>
    </source>
</evidence>
<evidence type="ECO:0000256" key="6">
    <source>
        <dbReference type="ARBA" id="ARBA00058456"/>
    </source>
</evidence>
<feature type="domain" description="Beta-catenin-like protein 1 N-terminal" evidence="10">
    <location>
        <begin position="2"/>
        <end position="253"/>
    </location>
</feature>
<dbReference type="PANTHER" id="PTHR14978:SF0">
    <property type="entry name" value="BETA-CATENIN-LIKE PROTEIN 1"/>
    <property type="match status" value="1"/>
</dbReference>
<evidence type="ECO:0000256" key="3">
    <source>
        <dbReference type="ARBA" id="ARBA00022737"/>
    </source>
</evidence>
<keyword evidence="12" id="KW-1185">Reference proteome</keyword>
<keyword evidence="4" id="KW-0175">Coiled coil</keyword>
<gene>
    <name evidence="11" type="primary">CTNNBL1_1</name>
    <name evidence="11" type="ORF">B7P43_G05772</name>
</gene>
<organism evidence="11 12">
    <name type="scientific">Cryptotermes secundus</name>
    <dbReference type="NCBI Taxonomy" id="105785"/>
    <lineage>
        <taxon>Eukaryota</taxon>
        <taxon>Metazoa</taxon>
        <taxon>Ecdysozoa</taxon>
        <taxon>Arthropoda</taxon>
        <taxon>Hexapoda</taxon>
        <taxon>Insecta</taxon>
        <taxon>Pterygota</taxon>
        <taxon>Neoptera</taxon>
        <taxon>Polyneoptera</taxon>
        <taxon>Dictyoptera</taxon>
        <taxon>Blattodea</taxon>
        <taxon>Blattoidea</taxon>
        <taxon>Termitoidae</taxon>
        <taxon>Kalotermitidae</taxon>
        <taxon>Cryptotermitinae</taxon>
        <taxon>Cryptotermes</taxon>
    </lineage>
</organism>
<comment type="subcellular location">
    <subcellularLocation>
        <location evidence="1">Nucleus</location>
    </subcellularLocation>
</comment>
<dbReference type="GO" id="GO:0005681">
    <property type="term" value="C:spliceosomal complex"/>
    <property type="evidence" value="ECO:0007669"/>
    <property type="project" value="TreeGrafter"/>
</dbReference>
<dbReference type="Pfam" id="PF08216">
    <property type="entry name" value="CTNNBL"/>
    <property type="match status" value="1"/>
</dbReference>
<dbReference type="Proteomes" id="UP000235965">
    <property type="component" value="Unassembled WGS sequence"/>
</dbReference>
<evidence type="ECO:0000256" key="1">
    <source>
        <dbReference type="ARBA" id="ARBA00004123"/>
    </source>
</evidence>
<evidence type="ECO:0000256" key="8">
    <source>
        <dbReference type="ARBA" id="ARBA00070106"/>
    </source>
</evidence>
<dbReference type="OrthoDB" id="1898821at2759"/>
<keyword evidence="2" id="KW-0597">Phosphoprotein</keyword>
<dbReference type="SUPFAM" id="SSF48371">
    <property type="entry name" value="ARM repeat"/>
    <property type="match status" value="1"/>
</dbReference>
<dbReference type="EMBL" id="NEVH01003741">
    <property type="protein sequence ID" value="PNF40286.1"/>
    <property type="molecule type" value="Genomic_DNA"/>
</dbReference>
<protein>
    <recommendedName>
        <fullName evidence="8">Beta-catenin-like protein 1</fullName>
    </recommendedName>
    <alternativeName>
        <fullName evidence="9">Nuclear-associated protein</fullName>
    </alternativeName>
</protein>
<dbReference type="PANTHER" id="PTHR14978">
    <property type="entry name" value="BETA-CATENIN-LIKE PROTEIN 1 NUCLEAR ASSOCIATED PROTEIN"/>
    <property type="match status" value="1"/>
</dbReference>
<dbReference type="InterPro" id="IPR039678">
    <property type="entry name" value="CTNNBL1"/>
</dbReference>
<dbReference type="InterPro" id="IPR013180">
    <property type="entry name" value="CTNNBL1_N"/>
</dbReference>
<comment type="caution">
    <text evidence="11">The sequence shown here is derived from an EMBL/GenBank/DDBJ whole genome shotgun (WGS) entry which is preliminary data.</text>
</comment>
<dbReference type="GO" id="GO:0010467">
    <property type="term" value="P:gene expression"/>
    <property type="evidence" value="ECO:0007669"/>
    <property type="project" value="UniProtKB-ARBA"/>
</dbReference>
<evidence type="ECO:0000256" key="4">
    <source>
        <dbReference type="ARBA" id="ARBA00023054"/>
    </source>
</evidence>
<dbReference type="AlphaFoldDB" id="A0A2J7RHH6"/>
<reference evidence="11 12" key="1">
    <citation type="submission" date="2017-12" db="EMBL/GenBank/DDBJ databases">
        <title>Hemimetabolous genomes reveal molecular basis of termite eusociality.</title>
        <authorList>
            <person name="Harrison M.C."/>
            <person name="Jongepier E."/>
            <person name="Robertson H.M."/>
            <person name="Arning N."/>
            <person name="Bitard-Feildel T."/>
            <person name="Chao H."/>
            <person name="Childers C.P."/>
            <person name="Dinh H."/>
            <person name="Doddapaneni H."/>
            <person name="Dugan S."/>
            <person name="Gowin J."/>
            <person name="Greiner C."/>
            <person name="Han Y."/>
            <person name="Hu H."/>
            <person name="Hughes D.S.T."/>
            <person name="Huylmans A.-K."/>
            <person name="Kemena C."/>
            <person name="Kremer L.P.M."/>
            <person name="Lee S.L."/>
            <person name="Lopez-Ezquerra A."/>
            <person name="Mallet L."/>
            <person name="Monroy-Kuhn J.M."/>
            <person name="Moser A."/>
            <person name="Murali S.C."/>
            <person name="Muzny D.M."/>
            <person name="Otani S."/>
            <person name="Piulachs M.-D."/>
            <person name="Poelchau M."/>
            <person name="Qu J."/>
            <person name="Schaub F."/>
            <person name="Wada-Katsumata A."/>
            <person name="Worley K.C."/>
            <person name="Xie Q."/>
            <person name="Ylla G."/>
            <person name="Poulsen M."/>
            <person name="Gibbs R.A."/>
            <person name="Schal C."/>
            <person name="Richards S."/>
            <person name="Belles X."/>
            <person name="Korb J."/>
            <person name="Bornberg-Bauer E."/>
        </authorList>
    </citation>
    <scope>NUCLEOTIDE SEQUENCE [LARGE SCALE GENOMIC DNA]</scope>
    <source>
        <tissue evidence="11">Whole body</tissue>
    </source>
</reference>
<accession>A0A2J7RHH6</accession>
<keyword evidence="3" id="KW-0677">Repeat</keyword>
<comment type="function">
    <text evidence="6">Component of the PRP19-CDC5L complex that forms an integral part of the spliceosome and is required for activating pre-mRNA splicing. Participates in AID/AICDA-mediated somatic hypermutation (SHM) and class-switch recombination (CSR), 2 processes resulting in the production of high-affinity, mutated isotype-switched antibodies.</text>
</comment>
<dbReference type="InterPro" id="IPR011989">
    <property type="entry name" value="ARM-like"/>
</dbReference>
<keyword evidence="5" id="KW-0539">Nucleus</keyword>
<sequence>MLGDLEGIDVILQQLAFYKRHDPTSNEEHEMMENLFNCLCSSLMYAPNRERFLRGEGLQLMNLMLREKKLSRNGSLKVLDHAMSGPDGKENCNKFVDILGLRTIFPLFMKTPKKNRRRILTTEEHEEHVVSIIASMLRNCRGPQRQRLLSKFTENDHEKVDRLLELHFKYLEKVEEVDLEIDRDRRDLDEGDEDAEEERNYLRRLEGGLFTLQLVDYILLEVCTGGPSTIKQRVTQILNLRGGSLKTIRHVMREYAGNLGDAGDTEWRELEQQHILQLVDKF</sequence>
<evidence type="ECO:0000313" key="12">
    <source>
        <dbReference type="Proteomes" id="UP000235965"/>
    </source>
</evidence>
<comment type="subunit">
    <text evidence="7">Component of the PRP19-CDC5L splicing complex composed of a core complex comprising a homotetramer of PRPF19, CDC5L, PLRG1 and BCAS2, and at least three less stably associated proteins CTNNBL1, CWC15 and HSPA8. Interacts directly with CWC15 and CDC5L in the complex. Interacts with AICDA; the interaction is important for the antibody diversification activity of AICDA. Interacts with PRPF31 (via its NLS). Interacts (via its N-terminal NLS) with KPNA1 and KPNA2.</text>
</comment>
<evidence type="ECO:0000259" key="10">
    <source>
        <dbReference type="Pfam" id="PF08216"/>
    </source>
</evidence>
<evidence type="ECO:0000256" key="7">
    <source>
        <dbReference type="ARBA" id="ARBA00061776"/>
    </source>
</evidence>
<proteinExistence type="predicted"/>
<dbReference type="Gene3D" id="1.25.10.10">
    <property type="entry name" value="Leucine-rich Repeat Variant"/>
    <property type="match status" value="1"/>
</dbReference>
<dbReference type="InterPro" id="IPR016024">
    <property type="entry name" value="ARM-type_fold"/>
</dbReference>
<evidence type="ECO:0000313" key="11">
    <source>
        <dbReference type="EMBL" id="PNF40286.1"/>
    </source>
</evidence>
<evidence type="ECO:0000256" key="2">
    <source>
        <dbReference type="ARBA" id="ARBA00022553"/>
    </source>
</evidence>